<organism evidence="1 2">
    <name type="scientific">Cirrhinus molitorella</name>
    <name type="common">mud carp</name>
    <dbReference type="NCBI Taxonomy" id="172907"/>
    <lineage>
        <taxon>Eukaryota</taxon>
        <taxon>Metazoa</taxon>
        <taxon>Chordata</taxon>
        <taxon>Craniata</taxon>
        <taxon>Vertebrata</taxon>
        <taxon>Euteleostomi</taxon>
        <taxon>Actinopterygii</taxon>
        <taxon>Neopterygii</taxon>
        <taxon>Teleostei</taxon>
        <taxon>Ostariophysi</taxon>
        <taxon>Cypriniformes</taxon>
        <taxon>Cyprinidae</taxon>
        <taxon>Labeoninae</taxon>
        <taxon>Labeonini</taxon>
        <taxon>Cirrhinus</taxon>
    </lineage>
</organism>
<evidence type="ECO:0000313" key="2">
    <source>
        <dbReference type="Proteomes" id="UP001558613"/>
    </source>
</evidence>
<protein>
    <submittedName>
        <fullName evidence="1">Uncharacterized protein</fullName>
    </submittedName>
</protein>
<dbReference type="EMBL" id="JAYMGO010000013">
    <property type="protein sequence ID" value="KAL1263107.1"/>
    <property type="molecule type" value="Genomic_DNA"/>
</dbReference>
<name>A0ABR3MDG0_9TELE</name>
<evidence type="ECO:0000313" key="1">
    <source>
        <dbReference type="EMBL" id="KAL1263107.1"/>
    </source>
</evidence>
<accession>A0ABR3MDG0</accession>
<sequence>MGENKPQPRHLGQKTKDWWPDNLATLPSTLIFSLSLPARHPTQVSQSDYTHTHTHTHTQTYLISTISMQGWSTVWLRCDLLQRSGMRRCEDICPAQSALRIHSSLSCELSLSMWRGL</sequence>
<dbReference type="Proteomes" id="UP001558613">
    <property type="component" value="Unassembled WGS sequence"/>
</dbReference>
<comment type="caution">
    <text evidence="1">The sequence shown here is derived from an EMBL/GenBank/DDBJ whole genome shotgun (WGS) entry which is preliminary data.</text>
</comment>
<keyword evidence="2" id="KW-1185">Reference proteome</keyword>
<proteinExistence type="predicted"/>
<gene>
    <name evidence="1" type="ORF">QQF64_005846</name>
</gene>
<reference evidence="1 2" key="1">
    <citation type="submission" date="2023-09" db="EMBL/GenBank/DDBJ databases">
        <authorList>
            <person name="Wang M."/>
        </authorList>
    </citation>
    <scope>NUCLEOTIDE SEQUENCE [LARGE SCALE GENOMIC DNA]</scope>
    <source>
        <strain evidence="1">GT-2023</strain>
        <tissue evidence="1">Liver</tissue>
    </source>
</reference>